<keyword evidence="1" id="KW-0812">Transmembrane</keyword>
<name>A0ABT2W0X3_9FLAO</name>
<dbReference type="Proteomes" id="UP001208649">
    <property type="component" value="Unassembled WGS sequence"/>
</dbReference>
<reference evidence="3" key="1">
    <citation type="submission" date="2023-07" db="EMBL/GenBank/DDBJ databases">
        <title>Chryseobacterium sp. strain PBS4-4 Genome sequencing and assembly.</title>
        <authorList>
            <person name="Jung Y."/>
        </authorList>
    </citation>
    <scope>NUCLEOTIDE SEQUENCE [LARGE SCALE GENOMIC DNA]</scope>
    <source>
        <strain evidence="3">PBS4-4</strain>
    </source>
</reference>
<sequence>MISGKKIYYVPGLISALLIPVLFWYLGNRKLNEPIPNVMDMGLPAKLNDKNYNYSFESLRNWNYQKIIVQPNSAKNNSKFHVSKLKELQKRNEKETGIEFILDNNNSYGDFASILNDFHIAKQETYGLDLDKTGHLFATVNYQDPNAKDIEYDCLLCNDTIYNEYKPTFFDNTQFFIMQLPKETFYLIFGFLIFLNISMFNIKERFLN</sequence>
<keyword evidence="1" id="KW-1133">Transmembrane helix</keyword>
<proteinExistence type="predicted"/>
<accession>A0ABT2W0X3</accession>
<dbReference type="RefSeq" id="WP_263001238.1">
    <property type="nucleotide sequence ID" value="NZ_JAOTEM010000001.1"/>
</dbReference>
<evidence type="ECO:0000313" key="2">
    <source>
        <dbReference type="EMBL" id="MCU7615895.1"/>
    </source>
</evidence>
<feature type="transmembrane region" description="Helical" evidence="1">
    <location>
        <begin position="184"/>
        <end position="202"/>
    </location>
</feature>
<protein>
    <submittedName>
        <fullName evidence="2">Uncharacterized protein</fullName>
    </submittedName>
</protein>
<dbReference type="EMBL" id="JAOTEM010000001">
    <property type="protein sequence ID" value="MCU7615895.1"/>
    <property type="molecule type" value="Genomic_DNA"/>
</dbReference>
<keyword evidence="1" id="KW-0472">Membrane</keyword>
<keyword evidence="3" id="KW-1185">Reference proteome</keyword>
<gene>
    <name evidence="2" type="ORF">NZ698_01690</name>
</gene>
<organism evidence="2 3">
    <name type="scientific">Chryseobacterium edaphi</name>
    <dbReference type="NCBI Taxonomy" id="2976532"/>
    <lineage>
        <taxon>Bacteria</taxon>
        <taxon>Pseudomonadati</taxon>
        <taxon>Bacteroidota</taxon>
        <taxon>Flavobacteriia</taxon>
        <taxon>Flavobacteriales</taxon>
        <taxon>Weeksellaceae</taxon>
        <taxon>Chryseobacterium group</taxon>
        <taxon>Chryseobacterium</taxon>
    </lineage>
</organism>
<feature type="transmembrane region" description="Helical" evidence="1">
    <location>
        <begin position="7"/>
        <end position="27"/>
    </location>
</feature>
<comment type="caution">
    <text evidence="2">The sequence shown here is derived from an EMBL/GenBank/DDBJ whole genome shotgun (WGS) entry which is preliminary data.</text>
</comment>
<evidence type="ECO:0000313" key="3">
    <source>
        <dbReference type="Proteomes" id="UP001208649"/>
    </source>
</evidence>
<evidence type="ECO:0000256" key="1">
    <source>
        <dbReference type="SAM" id="Phobius"/>
    </source>
</evidence>